<organism evidence="7 8">
    <name type="scientific">Pleuronectes platessa</name>
    <name type="common">European plaice</name>
    <dbReference type="NCBI Taxonomy" id="8262"/>
    <lineage>
        <taxon>Eukaryota</taxon>
        <taxon>Metazoa</taxon>
        <taxon>Chordata</taxon>
        <taxon>Craniata</taxon>
        <taxon>Vertebrata</taxon>
        <taxon>Euteleostomi</taxon>
        <taxon>Actinopterygii</taxon>
        <taxon>Neopterygii</taxon>
        <taxon>Teleostei</taxon>
        <taxon>Neoteleostei</taxon>
        <taxon>Acanthomorphata</taxon>
        <taxon>Carangaria</taxon>
        <taxon>Pleuronectiformes</taxon>
        <taxon>Pleuronectoidei</taxon>
        <taxon>Pleuronectidae</taxon>
        <taxon>Pleuronectes</taxon>
    </lineage>
</organism>
<feature type="domain" description="CCDC113/CCDC96 coiled-coil" evidence="6">
    <location>
        <begin position="320"/>
        <end position="441"/>
    </location>
</feature>
<feature type="compositionally biased region" description="Basic and acidic residues" evidence="5">
    <location>
        <begin position="1"/>
        <end position="15"/>
    </location>
</feature>
<evidence type="ECO:0000256" key="1">
    <source>
        <dbReference type="ARBA" id="ARBA00004138"/>
    </source>
</evidence>
<evidence type="ECO:0000256" key="5">
    <source>
        <dbReference type="SAM" id="MobiDB-lite"/>
    </source>
</evidence>
<feature type="compositionally biased region" description="Polar residues" evidence="5">
    <location>
        <begin position="62"/>
        <end position="71"/>
    </location>
</feature>
<feature type="compositionally biased region" description="Low complexity" evidence="5">
    <location>
        <begin position="44"/>
        <end position="58"/>
    </location>
</feature>
<reference evidence="7" key="1">
    <citation type="submission" date="2020-03" db="EMBL/GenBank/DDBJ databases">
        <authorList>
            <person name="Weist P."/>
        </authorList>
    </citation>
    <scope>NUCLEOTIDE SEQUENCE</scope>
</reference>
<feature type="compositionally biased region" description="Acidic residues" evidence="5">
    <location>
        <begin position="112"/>
        <end position="122"/>
    </location>
</feature>
<dbReference type="Pfam" id="PF13870">
    <property type="entry name" value="CCDC113_CCDC96_CC"/>
    <property type="match status" value="1"/>
</dbReference>
<comment type="subcellular location">
    <subcellularLocation>
        <location evidence="1">Cell projection</location>
        <location evidence="1">Cilium</location>
    </subcellularLocation>
</comment>
<evidence type="ECO:0000256" key="4">
    <source>
        <dbReference type="SAM" id="Coils"/>
    </source>
</evidence>
<feature type="coiled-coil region" evidence="4">
    <location>
        <begin position="197"/>
        <end position="228"/>
    </location>
</feature>
<feature type="region of interest" description="Disordered" evidence="5">
    <location>
        <begin position="1"/>
        <end position="158"/>
    </location>
</feature>
<sequence length="449" mass="51113">MDRGSEQGDHEVKTPEDDDDLTSSADGKEGVPAVIEASHHGEENSSAPVESASSESGEQLPGTDSLTASQHLQEDSEQPVSHVELDISDGDGRPTLHLEASESEGSTRPVQEEEEEAEEEEIAAASPDPTQGEGLISEDEEQRLWREQCEERDEALKRNSQLKMKLAKYLSKKSRDTVQLETPGSGQLQEYGKSNILTDMKRQLASDLEVAQREEEELRLQSQEQSDKVEKEWQEFVALKQDVAVTVLSRYLGKRTAQTKVESTLASEQHKQDKLIKLWGMSMKLKMRIHRLEAELREVEDQRKDPVQLFIGQLHAARLEHKKLVERQNEESIRLHNRIHSSLEVLSNVKEKLFWSQREIEARREQLAEVEAIVARKREVLTTTKNEPKSLQRDIQRLKESQGLLGNRPLLRDFEDTVNACDHLEEQLENLKCRRSELLGKMEQEPAGT</sequence>
<dbReference type="PANTHER" id="PTHR15654">
    <property type="entry name" value="COILED-COIL DOMAIN-CONTAINING PROTEIN 113-RELATED"/>
    <property type="match status" value="1"/>
</dbReference>
<dbReference type="EMBL" id="CADEAL010000191">
    <property type="protein sequence ID" value="CAB1416116.1"/>
    <property type="molecule type" value="Genomic_DNA"/>
</dbReference>
<evidence type="ECO:0000256" key="3">
    <source>
        <dbReference type="ARBA" id="ARBA00023273"/>
    </source>
</evidence>
<protein>
    <recommendedName>
        <fullName evidence="6">CCDC113/CCDC96 coiled-coil domain-containing protein</fullName>
    </recommendedName>
</protein>
<feature type="compositionally biased region" description="Basic and acidic residues" evidence="5">
    <location>
        <begin position="142"/>
        <end position="157"/>
    </location>
</feature>
<dbReference type="GO" id="GO:0005930">
    <property type="term" value="C:axoneme"/>
    <property type="evidence" value="ECO:0007669"/>
    <property type="project" value="TreeGrafter"/>
</dbReference>
<evidence type="ECO:0000256" key="2">
    <source>
        <dbReference type="ARBA" id="ARBA00023054"/>
    </source>
</evidence>
<dbReference type="GO" id="GO:0060271">
    <property type="term" value="P:cilium assembly"/>
    <property type="evidence" value="ECO:0007669"/>
    <property type="project" value="TreeGrafter"/>
</dbReference>
<feature type="coiled-coil region" evidence="4">
    <location>
        <begin position="414"/>
        <end position="441"/>
    </location>
</feature>
<gene>
    <name evidence="7" type="ORF">PLEPLA_LOCUS3872</name>
</gene>
<keyword evidence="3" id="KW-0966">Cell projection</keyword>
<dbReference type="InterPro" id="IPR051885">
    <property type="entry name" value="CC_CF"/>
</dbReference>
<dbReference type="GO" id="GO:0036064">
    <property type="term" value="C:ciliary basal body"/>
    <property type="evidence" value="ECO:0007669"/>
    <property type="project" value="TreeGrafter"/>
</dbReference>
<name>A0A9N7Y809_PLEPL</name>
<evidence type="ECO:0000313" key="8">
    <source>
        <dbReference type="Proteomes" id="UP001153269"/>
    </source>
</evidence>
<comment type="caution">
    <text evidence="7">The sequence shown here is derived from an EMBL/GenBank/DDBJ whole genome shotgun (WGS) entry which is preliminary data.</text>
</comment>
<accession>A0A9N7Y809</accession>
<dbReference type="Proteomes" id="UP001153269">
    <property type="component" value="Unassembled WGS sequence"/>
</dbReference>
<keyword evidence="2 4" id="KW-0175">Coiled coil</keyword>
<dbReference type="AlphaFoldDB" id="A0A9N7Y809"/>
<dbReference type="PANTHER" id="PTHR15654:SF1">
    <property type="entry name" value="COILED-COIL DOMAIN-CONTAINING PROTEIN 96"/>
    <property type="match status" value="1"/>
</dbReference>
<proteinExistence type="predicted"/>
<evidence type="ECO:0000259" key="6">
    <source>
        <dbReference type="Pfam" id="PF13870"/>
    </source>
</evidence>
<keyword evidence="8" id="KW-1185">Reference proteome</keyword>
<dbReference type="InterPro" id="IPR025254">
    <property type="entry name" value="CCDC113/CCDC96_CC"/>
</dbReference>
<evidence type="ECO:0000313" key="7">
    <source>
        <dbReference type="EMBL" id="CAB1416116.1"/>
    </source>
</evidence>
<feature type="compositionally biased region" description="Basic and acidic residues" evidence="5">
    <location>
        <begin position="90"/>
        <end position="100"/>
    </location>
</feature>